<dbReference type="PANTHER" id="PTHR12289:SF41">
    <property type="entry name" value="FAILED AXON CONNECTIONS-RELATED"/>
    <property type="match status" value="1"/>
</dbReference>
<dbReference type="OrthoDB" id="5809458at2759"/>
<protein>
    <recommendedName>
        <fullName evidence="1">Thioredoxin-like fold domain-containing protein</fullName>
    </recommendedName>
</protein>
<dbReference type="SUPFAM" id="SSF52833">
    <property type="entry name" value="Thioredoxin-like"/>
    <property type="match status" value="1"/>
</dbReference>
<accession>A0A7R9BKT5</accession>
<dbReference type="Pfam" id="PF17172">
    <property type="entry name" value="GST_N_4"/>
    <property type="match status" value="1"/>
</dbReference>
<dbReference type="InterPro" id="IPR036249">
    <property type="entry name" value="Thioredoxin-like_sf"/>
</dbReference>
<dbReference type="InterPro" id="IPR012336">
    <property type="entry name" value="Thioredoxin-like_fold"/>
</dbReference>
<keyword evidence="3" id="KW-1185">Reference proteome</keyword>
<dbReference type="InterPro" id="IPR050931">
    <property type="entry name" value="Mito_Protein_Transport_Metaxin"/>
</dbReference>
<dbReference type="PANTHER" id="PTHR12289">
    <property type="entry name" value="METAXIN RELATED"/>
    <property type="match status" value="1"/>
</dbReference>
<gene>
    <name evidence="2" type="ORF">NMOB1V02_LOCUS4908</name>
</gene>
<evidence type="ECO:0000259" key="1">
    <source>
        <dbReference type="Pfam" id="PF17172"/>
    </source>
</evidence>
<reference evidence="2" key="1">
    <citation type="submission" date="2020-11" db="EMBL/GenBank/DDBJ databases">
        <authorList>
            <person name="Tran Van P."/>
        </authorList>
    </citation>
    <scope>NUCLEOTIDE SEQUENCE</scope>
</reference>
<dbReference type="GO" id="GO:0005737">
    <property type="term" value="C:cytoplasm"/>
    <property type="evidence" value="ECO:0007669"/>
    <property type="project" value="TreeGrafter"/>
</dbReference>
<dbReference type="EMBL" id="CAJPEX010000813">
    <property type="protein sequence ID" value="CAG0917321.1"/>
    <property type="molecule type" value="Genomic_DNA"/>
</dbReference>
<dbReference type="AlphaFoldDB" id="A0A7R9BKT5"/>
<evidence type="ECO:0000313" key="2">
    <source>
        <dbReference type="EMBL" id="CAD7277169.1"/>
    </source>
</evidence>
<proteinExistence type="predicted"/>
<evidence type="ECO:0000313" key="3">
    <source>
        <dbReference type="Proteomes" id="UP000678499"/>
    </source>
</evidence>
<name>A0A7R9BKT5_9CRUS</name>
<dbReference type="EMBL" id="OA882850">
    <property type="protein sequence ID" value="CAD7277169.1"/>
    <property type="molecule type" value="Genomic_DNA"/>
</dbReference>
<feature type="domain" description="Thioredoxin-like fold" evidence="1">
    <location>
        <begin position="1"/>
        <end position="73"/>
    </location>
</feature>
<dbReference type="Proteomes" id="UP000678499">
    <property type="component" value="Unassembled WGS sequence"/>
</dbReference>
<organism evidence="2">
    <name type="scientific">Notodromas monacha</name>
    <dbReference type="NCBI Taxonomy" id="399045"/>
    <lineage>
        <taxon>Eukaryota</taxon>
        <taxon>Metazoa</taxon>
        <taxon>Ecdysozoa</taxon>
        <taxon>Arthropoda</taxon>
        <taxon>Crustacea</taxon>
        <taxon>Oligostraca</taxon>
        <taxon>Ostracoda</taxon>
        <taxon>Podocopa</taxon>
        <taxon>Podocopida</taxon>
        <taxon>Cypridocopina</taxon>
        <taxon>Cypridoidea</taxon>
        <taxon>Cyprididae</taxon>
        <taxon>Notodromas</taxon>
    </lineage>
</organism>
<sequence length="76" mass="8761">MNQIPYENVDHKMSLRSKRGQLPFVELNGEEIADSEIIIEELAKRFGKNLDDKLTAEQRCLSLTTISMIENELFCC</sequence>